<dbReference type="Gene3D" id="1.10.3810.10">
    <property type="entry name" value="Biosynthetic peptidoglycan transglycosylase-like"/>
    <property type="match status" value="1"/>
</dbReference>
<dbReference type="PANTHER" id="PTHR32282:SF11">
    <property type="entry name" value="PENICILLIN-BINDING PROTEIN 1B"/>
    <property type="match status" value="1"/>
</dbReference>
<keyword evidence="5" id="KW-0133">Cell shape</keyword>
<proteinExistence type="predicted"/>
<dbReference type="GO" id="GO:0071555">
    <property type="term" value="P:cell wall organization"/>
    <property type="evidence" value="ECO:0007669"/>
    <property type="project" value="UniProtKB-KW"/>
</dbReference>
<evidence type="ECO:0000256" key="7">
    <source>
        <dbReference type="ARBA" id="ARBA00023136"/>
    </source>
</evidence>
<dbReference type="GO" id="GO:0008955">
    <property type="term" value="F:peptidoglycan glycosyltransferase activity"/>
    <property type="evidence" value="ECO:0007669"/>
    <property type="project" value="UniProtKB-EC"/>
</dbReference>
<evidence type="ECO:0000256" key="4">
    <source>
        <dbReference type="ARBA" id="ARBA00022679"/>
    </source>
</evidence>
<evidence type="ECO:0000313" key="13">
    <source>
        <dbReference type="EMBL" id="KKQ14923.1"/>
    </source>
</evidence>
<evidence type="ECO:0000256" key="8">
    <source>
        <dbReference type="ARBA" id="ARBA00023316"/>
    </source>
</evidence>
<evidence type="ECO:0000256" key="6">
    <source>
        <dbReference type="ARBA" id="ARBA00022984"/>
    </source>
</evidence>
<dbReference type="AlphaFoldDB" id="A0A0G0F6T2"/>
<comment type="caution">
    <text evidence="13">The sequence shown here is derived from an EMBL/GenBank/DDBJ whole genome shotgun (WGS) entry which is preliminary data.</text>
</comment>
<dbReference type="Proteomes" id="UP000034448">
    <property type="component" value="Unassembled WGS sequence"/>
</dbReference>
<dbReference type="GO" id="GO:0008360">
    <property type="term" value="P:regulation of cell shape"/>
    <property type="evidence" value="ECO:0007669"/>
    <property type="project" value="UniProtKB-KW"/>
</dbReference>
<reference evidence="13 14" key="1">
    <citation type="journal article" date="2015" name="Nature">
        <title>rRNA introns, odd ribosomes, and small enigmatic genomes across a large radiation of phyla.</title>
        <authorList>
            <person name="Brown C.T."/>
            <person name="Hug L.A."/>
            <person name="Thomas B.C."/>
            <person name="Sharon I."/>
            <person name="Castelle C.J."/>
            <person name="Singh A."/>
            <person name="Wilkins M.J."/>
            <person name="Williams K.H."/>
            <person name="Banfield J.F."/>
        </authorList>
    </citation>
    <scope>NUCLEOTIDE SEQUENCE [LARGE SCALE GENOMIC DNA]</scope>
</reference>
<dbReference type="InterPro" id="IPR050396">
    <property type="entry name" value="Glycosyltr_51/Transpeptidase"/>
</dbReference>
<dbReference type="PANTHER" id="PTHR32282">
    <property type="entry name" value="BINDING PROTEIN TRANSPEPTIDASE, PUTATIVE-RELATED"/>
    <property type="match status" value="1"/>
</dbReference>
<keyword evidence="3" id="KW-0328">Glycosyltransferase</keyword>
<name>A0A0G0F6T2_9BACT</name>
<dbReference type="SUPFAM" id="SSF53955">
    <property type="entry name" value="Lysozyme-like"/>
    <property type="match status" value="1"/>
</dbReference>
<accession>A0A0G0F6T2</accession>
<evidence type="ECO:0000313" key="14">
    <source>
        <dbReference type="Proteomes" id="UP000034448"/>
    </source>
</evidence>
<organism evidence="13 14">
    <name type="scientific">Candidatus Daviesbacteria bacterium GW2011_GWA1_36_8</name>
    <dbReference type="NCBI Taxonomy" id="1618417"/>
    <lineage>
        <taxon>Bacteria</taxon>
        <taxon>Candidatus Daviesiibacteriota</taxon>
    </lineage>
</organism>
<evidence type="ECO:0000256" key="3">
    <source>
        <dbReference type="ARBA" id="ARBA00022676"/>
    </source>
</evidence>
<feature type="transmembrane region" description="Helical" evidence="11">
    <location>
        <begin position="26"/>
        <end position="47"/>
    </location>
</feature>
<feature type="non-terminal residue" evidence="13">
    <location>
        <position position="216"/>
    </location>
</feature>
<dbReference type="InterPro" id="IPR001264">
    <property type="entry name" value="Glyco_trans_51"/>
</dbReference>
<evidence type="ECO:0000256" key="11">
    <source>
        <dbReference type="SAM" id="Phobius"/>
    </source>
</evidence>
<evidence type="ECO:0000256" key="2">
    <source>
        <dbReference type="ARBA" id="ARBA00022475"/>
    </source>
</evidence>
<dbReference type="EMBL" id="LBSJ01000026">
    <property type="protein sequence ID" value="KKQ14923.1"/>
    <property type="molecule type" value="Genomic_DNA"/>
</dbReference>
<dbReference type="GO" id="GO:0030288">
    <property type="term" value="C:outer membrane-bounded periplasmic space"/>
    <property type="evidence" value="ECO:0007669"/>
    <property type="project" value="TreeGrafter"/>
</dbReference>
<keyword evidence="4" id="KW-0808">Transferase</keyword>
<keyword evidence="11" id="KW-1133">Transmembrane helix</keyword>
<comment type="catalytic activity">
    <reaction evidence="10">
        <text>[GlcNAc-(1-&gt;4)-Mur2Ac(oyl-L-Ala-gamma-D-Glu-L-Lys-D-Ala-D-Ala)](n)-di-trans,octa-cis-undecaprenyl diphosphate + beta-D-GlcNAc-(1-&gt;4)-Mur2Ac(oyl-L-Ala-gamma-D-Glu-L-Lys-D-Ala-D-Ala)-di-trans,octa-cis-undecaprenyl diphosphate = [GlcNAc-(1-&gt;4)-Mur2Ac(oyl-L-Ala-gamma-D-Glu-L-Lys-D-Ala-D-Ala)](n+1)-di-trans,octa-cis-undecaprenyl diphosphate + di-trans,octa-cis-undecaprenyl diphosphate + H(+)</text>
        <dbReference type="Rhea" id="RHEA:23708"/>
        <dbReference type="Rhea" id="RHEA-COMP:9602"/>
        <dbReference type="Rhea" id="RHEA-COMP:9603"/>
        <dbReference type="ChEBI" id="CHEBI:15378"/>
        <dbReference type="ChEBI" id="CHEBI:58405"/>
        <dbReference type="ChEBI" id="CHEBI:60033"/>
        <dbReference type="ChEBI" id="CHEBI:78435"/>
        <dbReference type="EC" id="2.4.99.28"/>
    </reaction>
</comment>
<dbReference type="GO" id="GO:0005886">
    <property type="term" value="C:plasma membrane"/>
    <property type="evidence" value="ECO:0007669"/>
    <property type="project" value="UniProtKB-SubCell"/>
</dbReference>
<keyword evidence="11" id="KW-0812">Transmembrane</keyword>
<comment type="subcellular location">
    <subcellularLocation>
        <location evidence="1">Cell membrane</location>
    </subcellularLocation>
</comment>
<evidence type="ECO:0000256" key="5">
    <source>
        <dbReference type="ARBA" id="ARBA00022960"/>
    </source>
</evidence>
<dbReference type="GO" id="GO:0009252">
    <property type="term" value="P:peptidoglycan biosynthetic process"/>
    <property type="evidence" value="ECO:0007669"/>
    <property type="project" value="UniProtKB-KW"/>
</dbReference>
<keyword evidence="6" id="KW-0573">Peptidoglycan synthesis</keyword>
<evidence type="ECO:0000256" key="1">
    <source>
        <dbReference type="ARBA" id="ARBA00004236"/>
    </source>
</evidence>
<evidence type="ECO:0000256" key="9">
    <source>
        <dbReference type="ARBA" id="ARBA00044770"/>
    </source>
</evidence>
<evidence type="ECO:0000256" key="10">
    <source>
        <dbReference type="ARBA" id="ARBA00049902"/>
    </source>
</evidence>
<gene>
    <name evidence="13" type="ORF">US28_C0026G0001</name>
</gene>
<feature type="domain" description="Glycosyl transferase family 51" evidence="12">
    <location>
        <begin position="72"/>
        <end position="215"/>
    </location>
</feature>
<keyword evidence="8" id="KW-0961">Cell wall biogenesis/degradation</keyword>
<evidence type="ECO:0000259" key="12">
    <source>
        <dbReference type="Pfam" id="PF00912"/>
    </source>
</evidence>
<keyword evidence="2" id="KW-1003">Cell membrane</keyword>
<dbReference type="EC" id="2.4.99.28" evidence="9"/>
<sequence length="216" mass="24413">MPLRRIRPSADYSDIKKVKFLKRLSTLGLTGLFVGLVGLIILIIFFFTQVPSPEDLQNRSVAQSTKIYDRNGELLYDIFQNQNRTPVKLSDVPEVVKKATIAIEDKDFYKHQGFDVFGIVRSFYKLIISRRIEGGGSTLTQQLVKNALLTSDQSIIRKIKELILAIEVERTYTKDQILEMYLNEIPYGGTAYGIEAASNLYFGKHASELSLAEASL</sequence>
<dbReference type="InterPro" id="IPR023346">
    <property type="entry name" value="Lysozyme-like_dom_sf"/>
</dbReference>
<keyword evidence="7 11" id="KW-0472">Membrane</keyword>
<protein>
    <recommendedName>
        <fullName evidence="9">peptidoglycan glycosyltransferase</fullName>
        <ecNumber evidence="9">2.4.99.28</ecNumber>
    </recommendedName>
</protein>
<dbReference type="Pfam" id="PF00912">
    <property type="entry name" value="Transgly"/>
    <property type="match status" value="1"/>
</dbReference>
<dbReference type="InterPro" id="IPR036950">
    <property type="entry name" value="PBP_transglycosylase"/>
</dbReference>